<evidence type="ECO:0000313" key="2">
    <source>
        <dbReference type="EMBL" id="MBP3959931.1"/>
    </source>
</evidence>
<feature type="transmembrane region" description="Helical" evidence="1">
    <location>
        <begin position="45"/>
        <end position="71"/>
    </location>
</feature>
<gene>
    <name evidence="2" type="ORF">J8F10_32205</name>
</gene>
<sequence>MTIRSLAALIRIAYPLGMVVGFALIWPALWLSYSAFKLPKPGDESAVNVISAVAFIAWFFFSVYACGRLFVRLLQYRVLARCPSCGADAVGLVFLNRQGGEFRCRACPYIEPGGREKTPPLAPKPRRRK</sequence>
<keyword evidence="1" id="KW-1133">Transmembrane helix</keyword>
<evidence type="ECO:0000256" key="1">
    <source>
        <dbReference type="SAM" id="Phobius"/>
    </source>
</evidence>
<name>A0ABS5C1T1_9BACT</name>
<dbReference type="RefSeq" id="WP_210660831.1">
    <property type="nucleotide sequence ID" value="NZ_JAGKQQ010000001.1"/>
</dbReference>
<feature type="transmembrane region" description="Helical" evidence="1">
    <location>
        <begin position="12"/>
        <end position="33"/>
    </location>
</feature>
<dbReference type="EMBL" id="JAGKQQ010000001">
    <property type="protein sequence ID" value="MBP3959931.1"/>
    <property type="molecule type" value="Genomic_DNA"/>
</dbReference>
<proteinExistence type="predicted"/>
<accession>A0ABS5C1T1</accession>
<evidence type="ECO:0000313" key="3">
    <source>
        <dbReference type="Proteomes" id="UP000676565"/>
    </source>
</evidence>
<keyword evidence="3" id="KW-1185">Reference proteome</keyword>
<keyword evidence="1" id="KW-0472">Membrane</keyword>
<reference evidence="2 3" key="1">
    <citation type="submission" date="2021-04" db="EMBL/GenBank/DDBJ databases">
        <authorList>
            <person name="Ivanova A."/>
        </authorList>
    </citation>
    <scope>NUCLEOTIDE SEQUENCE [LARGE SCALE GENOMIC DNA]</scope>
    <source>
        <strain evidence="2 3">G18</strain>
    </source>
</reference>
<protein>
    <submittedName>
        <fullName evidence="2">Uncharacterized protein</fullName>
    </submittedName>
</protein>
<comment type="caution">
    <text evidence="2">The sequence shown here is derived from an EMBL/GenBank/DDBJ whole genome shotgun (WGS) entry which is preliminary data.</text>
</comment>
<dbReference type="Proteomes" id="UP000676565">
    <property type="component" value="Unassembled WGS sequence"/>
</dbReference>
<organism evidence="2 3">
    <name type="scientific">Gemmata palustris</name>
    <dbReference type="NCBI Taxonomy" id="2822762"/>
    <lineage>
        <taxon>Bacteria</taxon>
        <taxon>Pseudomonadati</taxon>
        <taxon>Planctomycetota</taxon>
        <taxon>Planctomycetia</taxon>
        <taxon>Gemmatales</taxon>
        <taxon>Gemmataceae</taxon>
        <taxon>Gemmata</taxon>
    </lineage>
</organism>
<keyword evidence="1" id="KW-0812">Transmembrane</keyword>